<dbReference type="GO" id="GO:0008747">
    <property type="term" value="F:N-acetylneuraminate lyase activity"/>
    <property type="evidence" value="ECO:0007669"/>
    <property type="project" value="UniProtKB-EC"/>
</dbReference>
<feature type="binding site" evidence="13">
    <location>
        <position position="235"/>
    </location>
    <ligand>
        <name>pyruvate</name>
        <dbReference type="ChEBI" id="CHEBI:15361"/>
    </ligand>
</feature>
<dbReference type="InterPro" id="IPR013785">
    <property type="entry name" value="Aldolase_TIM"/>
</dbReference>
<evidence type="ECO:0000256" key="4">
    <source>
        <dbReference type="ARBA" id="ARBA00011881"/>
    </source>
</evidence>
<evidence type="ECO:0000256" key="6">
    <source>
        <dbReference type="ARBA" id="ARBA00022490"/>
    </source>
</evidence>
<name>A0A8R2R4A2_BOMMO</name>
<feature type="signal peptide" evidence="14">
    <location>
        <begin position="1"/>
        <end position="21"/>
    </location>
</feature>
<reference evidence="15" key="2">
    <citation type="submission" date="2022-06" db="UniProtKB">
        <authorList>
            <consortium name="EnsemblMetazoa"/>
        </authorList>
    </citation>
    <scope>IDENTIFICATION</scope>
    <source>
        <strain evidence="15">p50T (Dazao)</strain>
    </source>
</reference>
<dbReference type="EnsemblMetazoa" id="XM_038020373.1">
    <property type="protein sequence ID" value="XP_037876301.1"/>
    <property type="gene ID" value="LOC101739376"/>
</dbReference>
<evidence type="ECO:0000256" key="3">
    <source>
        <dbReference type="ARBA" id="ARBA00006324"/>
    </source>
</evidence>
<accession>A0A8R2R4A2</accession>
<feature type="chain" id="PRO_5035723888" description="N-acetylneuraminate lyase" evidence="14">
    <location>
        <begin position="22"/>
        <end position="329"/>
    </location>
</feature>
<reference evidence="16" key="1">
    <citation type="journal article" date="2008" name="Insect Biochem. Mol. Biol.">
        <title>The genome of a lepidopteran model insect, the silkworm Bombyx mori.</title>
        <authorList>
            <consortium name="International Silkworm Genome Consortium"/>
        </authorList>
    </citation>
    <scope>NUCLEOTIDE SEQUENCE [LARGE SCALE GENOMIC DNA]</scope>
    <source>
        <strain evidence="16">p50T</strain>
    </source>
</reference>
<evidence type="ECO:0000256" key="7">
    <source>
        <dbReference type="ARBA" id="ARBA00023239"/>
    </source>
</evidence>
<comment type="subcellular location">
    <subcellularLocation>
        <location evidence="1">Cytoplasm</location>
    </subcellularLocation>
</comment>
<keyword evidence="16" id="KW-1185">Reference proteome</keyword>
<evidence type="ECO:0000256" key="12">
    <source>
        <dbReference type="PIRSR" id="PIRSR001365-1"/>
    </source>
</evidence>
<dbReference type="GO" id="GO:0005737">
    <property type="term" value="C:cytoplasm"/>
    <property type="evidence" value="ECO:0007669"/>
    <property type="project" value="UniProtKB-SubCell"/>
</dbReference>
<feature type="active site" description="Schiff-base intermediate with substrate" evidence="12">
    <location>
        <position position="191"/>
    </location>
</feature>
<keyword evidence="8" id="KW-0704">Schiff base</keyword>
<dbReference type="SMR" id="A0A8R2R4A2"/>
<evidence type="ECO:0000256" key="2">
    <source>
        <dbReference type="ARBA" id="ARBA00004878"/>
    </source>
</evidence>
<evidence type="ECO:0000256" key="11">
    <source>
        <dbReference type="PIRNR" id="PIRNR001365"/>
    </source>
</evidence>
<dbReference type="PIRSF" id="PIRSF001365">
    <property type="entry name" value="DHDPS"/>
    <property type="match status" value="1"/>
</dbReference>
<dbReference type="InterPro" id="IPR002220">
    <property type="entry name" value="DapA-like"/>
</dbReference>
<evidence type="ECO:0000313" key="16">
    <source>
        <dbReference type="Proteomes" id="UP000005204"/>
    </source>
</evidence>
<keyword evidence="7 11" id="KW-0456">Lyase</keyword>
<dbReference type="RefSeq" id="XP_037876301.1">
    <property type="nucleotide sequence ID" value="XM_038020373.2"/>
</dbReference>
<evidence type="ECO:0000256" key="1">
    <source>
        <dbReference type="ARBA" id="ARBA00004496"/>
    </source>
</evidence>
<dbReference type="CDD" id="cd00408">
    <property type="entry name" value="DHDPS-like"/>
    <property type="match status" value="1"/>
</dbReference>
<dbReference type="PANTHER" id="PTHR12128:SF21">
    <property type="entry name" value="N-ACETYLNEURAMINATE LYASE"/>
    <property type="match status" value="1"/>
</dbReference>
<comment type="catalytic activity">
    <reaction evidence="10">
        <text>aceneuramate = aldehydo-N-acetyl-D-mannosamine + pyruvate</text>
        <dbReference type="Rhea" id="RHEA:23296"/>
        <dbReference type="ChEBI" id="CHEBI:15361"/>
        <dbReference type="ChEBI" id="CHEBI:17122"/>
        <dbReference type="ChEBI" id="CHEBI:173083"/>
        <dbReference type="EC" id="4.1.3.3"/>
    </reaction>
</comment>
<dbReference type="Gene3D" id="3.20.20.70">
    <property type="entry name" value="Aldolase class I"/>
    <property type="match status" value="1"/>
</dbReference>
<feature type="active site" description="Proton donor/acceptor" evidence="12">
    <location>
        <position position="164"/>
    </location>
</feature>
<organism evidence="15 16">
    <name type="scientific">Bombyx mori</name>
    <name type="common">Silk moth</name>
    <dbReference type="NCBI Taxonomy" id="7091"/>
    <lineage>
        <taxon>Eukaryota</taxon>
        <taxon>Metazoa</taxon>
        <taxon>Ecdysozoa</taxon>
        <taxon>Arthropoda</taxon>
        <taxon>Hexapoda</taxon>
        <taxon>Insecta</taxon>
        <taxon>Pterygota</taxon>
        <taxon>Neoptera</taxon>
        <taxon>Endopterygota</taxon>
        <taxon>Lepidoptera</taxon>
        <taxon>Glossata</taxon>
        <taxon>Ditrysia</taxon>
        <taxon>Bombycoidea</taxon>
        <taxon>Bombycidae</taxon>
        <taxon>Bombycinae</taxon>
        <taxon>Bombyx</taxon>
    </lineage>
</organism>
<dbReference type="AlphaFoldDB" id="A0A8R2R4A2"/>
<dbReference type="EC" id="4.1.3.3" evidence="5"/>
<dbReference type="KEGG" id="bmor:101739376"/>
<protein>
    <recommendedName>
        <fullName evidence="5">N-acetylneuraminate lyase</fullName>
        <ecNumber evidence="5">4.1.3.3</ecNumber>
    </recommendedName>
</protein>
<dbReference type="SUPFAM" id="SSF51569">
    <property type="entry name" value="Aldolase"/>
    <property type="match status" value="1"/>
</dbReference>
<evidence type="ECO:0000313" key="15">
    <source>
        <dbReference type="EnsemblMetazoa" id="XP_037876301.1"/>
    </source>
</evidence>
<dbReference type="PANTHER" id="PTHR12128">
    <property type="entry name" value="DIHYDRODIPICOLINATE SYNTHASE"/>
    <property type="match status" value="1"/>
</dbReference>
<comment type="pathway">
    <text evidence="2">Amino-sugar metabolism; N-acetylneuraminate degradation.</text>
</comment>
<keyword evidence="6" id="KW-0963">Cytoplasm</keyword>
<proteinExistence type="inferred from homology"/>
<evidence type="ECO:0000256" key="8">
    <source>
        <dbReference type="ARBA" id="ARBA00023270"/>
    </source>
</evidence>
<evidence type="ECO:0000256" key="10">
    <source>
        <dbReference type="ARBA" id="ARBA00044906"/>
    </source>
</evidence>
<evidence type="ECO:0000256" key="13">
    <source>
        <dbReference type="PIRSR" id="PIRSR001365-2"/>
    </source>
</evidence>
<comment type="similarity">
    <text evidence="3">Belongs to the DapA family. NanA subfamily.</text>
</comment>
<evidence type="ECO:0000256" key="5">
    <source>
        <dbReference type="ARBA" id="ARBA00012911"/>
    </source>
</evidence>
<comment type="subunit">
    <text evidence="4">Homotetramer.</text>
</comment>
<feature type="binding site" evidence="13">
    <location>
        <position position="70"/>
    </location>
    <ligand>
        <name>pyruvate</name>
        <dbReference type="ChEBI" id="CHEBI:15361"/>
    </ligand>
</feature>
<evidence type="ECO:0000256" key="14">
    <source>
        <dbReference type="SAM" id="SignalP"/>
    </source>
</evidence>
<sequence>MIRFLFSFLIVLVSISKEAYGQQEALSGMYSPVFTPFNTSSGEIDLSVIPEYAQFLKDGGTDGVSVATLTGEGLSLSVDEKKKLYEAWVNAARPLGLKIIVQVGGIPVPDIIELTHYAVNISVDGIQLLPPPYYIITNSDEFVALLEIVAENAGDLPIYYDDFYEYTLEEEDDFSLQSYFDSASRRVAQFKGMVGTFRVAVYASLENDPRSDQTIFIYNQPNVEAAAFMDCNSFMLPAMNIFPSLFKQIVDLSSNGTRSEEALAIQDRLNDIVYEILDKGDDVATLKAAAELVSGIKLGGVRPPMRALSRTTYMEIKDILEDNDVETHD</sequence>
<dbReference type="SMART" id="SM01130">
    <property type="entry name" value="DHDPS"/>
    <property type="match status" value="1"/>
</dbReference>
<dbReference type="Proteomes" id="UP000005204">
    <property type="component" value="Unassembled WGS sequence"/>
</dbReference>
<keyword evidence="14" id="KW-0732">Signal</keyword>
<dbReference type="PRINTS" id="PR00146">
    <property type="entry name" value="DHPICSNTHASE"/>
</dbReference>
<evidence type="ECO:0000256" key="9">
    <source>
        <dbReference type="ARBA" id="ARBA00023277"/>
    </source>
</evidence>
<dbReference type="Pfam" id="PF00701">
    <property type="entry name" value="DHDPS"/>
    <property type="match status" value="1"/>
</dbReference>
<dbReference type="GeneID" id="101739376"/>
<keyword evidence="9" id="KW-0119">Carbohydrate metabolism</keyword>